<dbReference type="STRING" id="65700.SY86_11950"/>
<name>A0A0M2KAN0_9GAMM</name>
<dbReference type="AlphaFoldDB" id="A0A0M2KAN0"/>
<evidence type="ECO:0000259" key="1">
    <source>
        <dbReference type="Pfam" id="PF10547"/>
    </source>
</evidence>
<dbReference type="EMBL" id="JXNU01000003">
    <property type="protein sequence ID" value="KKF35979.1"/>
    <property type="molecule type" value="Genomic_DNA"/>
</dbReference>
<keyword evidence="3" id="KW-1185">Reference proteome</keyword>
<dbReference type="PATRIC" id="fig|65700.7.peg.3015"/>
<dbReference type="Pfam" id="PF10547">
    <property type="entry name" value="P22_AR_N"/>
    <property type="match status" value="1"/>
</dbReference>
<dbReference type="PRINTS" id="PR01994">
    <property type="entry name" value="ANTIREPRESSR"/>
</dbReference>
<sequence>MKTITVPFHGTELYVVNYNNEPYTPMKPIINGMGMDWASQFTKLKQRFSKGIAEITIPSAGGEQRMVCLALRKLSAWLNTISPNKVRPEIRDRVIQYQTECDDVLYEYWATGEVKRKSTSTDERTSLRDAINMLVGKKSLMYPEAYSLIHQRFNVNHIDELEASQLPQAVEYVHRLVLDGEFIGKEMPPVANERLLLTLKNGNITLSQVLREDQHVATMAEFFDLAKRADYLVVHKDDLMALMHA</sequence>
<evidence type="ECO:0000313" key="2">
    <source>
        <dbReference type="EMBL" id="KKF35979.1"/>
    </source>
</evidence>
<proteinExistence type="predicted"/>
<evidence type="ECO:0000313" key="3">
    <source>
        <dbReference type="Proteomes" id="UP000033924"/>
    </source>
</evidence>
<feature type="domain" description="Antirepressor protein ant N-terminal" evidence="1">
    <location>
        <begin position="5"/>
        <end position="114"/>
    </location>
</feature>
<organism evidence="2 3">
    <name type="scientific">Erwinia tracheiphila</name>
    <dbReference type="NCBI Taxonomy" id="65700"/>
    <lineage>
        <taxon>Bacteria</taxon>
        <taxon>Pseudomonadati</taxon>
        <taxon>Pseudomonadota</taxon>
        <taxon>Gammaproteobacteria</taxon>
        <taxon>Enterobacterales</taxon>
        <taxon>Erwiniaceae</taxon>
        <taxon>Erwinia</taxon>
    </lineage>
</organism>
<dbReference type="RefSeq" id="WP_016191126.1">
    <property type="nucleotide sequence ID" value="NZ_CP089932.1"/>
</dbReference>
<accession>A0A0M2KAN0</accession>
<protein>
    <submittedName>
        <fullName evidence="2">Antirepressor</fullName>
    </submittedName>
</protein>
<comment type="caution">
    <text evidence="2">The sequence shown here is derived from an EMBL/GenBank/DDBJ whole genome shotgun (WGS) entry which is preliminary data.</text>
</comment>
<dbReference type="InterPro" id="IPR018875">
    <property type="entry name" value="Antirepressor_Ant_N"/>
</dbReference>
<dbReference type="Proteomes" id="UP000033924">
    <property type="component" value="Unassembled WGS sequence"/>
</dbReference>
<reference evidence="2 3" key="1">
    <citation type="submission" date="2015-01" db="EMBL/GenBank/DDBJ databases">
        <title>Erwinia tracheiphila.</title>
        <authorList>
            <person name="Shapiro L.R."/>
        </authorList>
    </citation>
    <scope>NUCLEOTIDE SEQUENCE [LARGE SCALE GENOMIC DNA]</scope>
    <source>
        <strain evidence="2 3">BuffGH</strain>
    </source>
</reference>
<gene>
    <name evidence="2" type="ORF">SY86_11950</name>
</gene>